<dbReference type="GO" id="GO:0001671">
    <property type="term" value="F:ATPase activator activity"/>
    <property type="evidence" value="ECO:0007669"/>
    <property type="project" value="InterPro"/>
</dbReference>
<sequence>MWKSKVWNLTLLSAILRRRPTLLSISHFQSNSTSHFPSPSFSTISRISNFDFLGNPSFSGKTFCSESAEKSHVHVRCWSCGNVANGSLFLFCDSCRSIQPLDQSVDYFQIFGLERKYDIGVENLEGKYKDWQKKLHPDLVHSKSEKERGFAAEQSARVIDAYRTLSKPLLRAIYIMRLEGVDVDEEETLSDPELLSEILEIREAVEEAADSQELNQIQSQMQEKLDHWSNSFANAFQCRKSFNIGSWWSSAHFCGCLVNNLMPKFTSQCLLDILQGGRGGCVFKIHRVLV</sequence>
<dbReference type="InterPro" id="IPR036869">
    <property type="entry name" value="J_dom_sf"/>
</dbReference>
<dbReference type="OrthoDB" id="448954at2759"/>
<dbReference type="CDD" id="cd06257">
    <property type="entry name" value="DnaJ"/>
    <property type="match status" value="1"/>
</dbReference>
<dbReference type="FunFam" id="1.10.287.110:FF:000082">
    <property type="entry name" value="Iron-sulfur cluster co-chaperone protein HscB, mitochondrial"/>
    <property type="match status" value="1"/>
</dbReference>
<dbReference type="SMART" id="SM00271">
    <property type="entry name" value="DnaJ"/>
    <property type="match status" value="1"/>
</dbReference>
<dbReference type="InterPro" id="IPR009073">
    <property type="entry name" value="HscB_oligo_C"/>
</dbReference>
<dbReference type="PROSITE" id="PS50076">
    <property type="entry name" value="DNAJ_2"/>
    <property type="match status" value="1"/>
</dbReference>
<evidence type="ECO:0000256" key="1">
    <source>
        <dbReference type="ARBA" id="ARBA00010476"/>
    </source>
</evidence>
<accession>A0A8J4VQN2</accession>
<dbReference type="AlphaFoldDB" id="A0A8J4VQN2"/>
<dbReference type="PANTHER" id="PTHR14021">
    <property type="entry name" value="IRON-SULFUR CLUSTER CO-CHAPERONE PROTEIN HSCB"/>
    <property type="match status" value="1"/>
</dbReference>
<dbReference type="PANTHER" id="PTHR14021:SF15">
    <property type="entry name" value="IRON-SULFUR CLUSTER CO-CHAPERONE PROTEIN HSCB"/>
    <property type="match status" value="1"/>
</dbReference>
<keyword evidence="5" id="KW-1185">Reference proteome</keyword>
<dbReference type="EMBL" id="JRKL02001078">
    <property type="protein sequence ID" value="KAF3966205.1"/>
    <property type="molecule type" value="Genomic_DNA"/>
</dbReference>
<evidence type="ECO:0000313" key="4">
    <source>
        <dbReference type="EMBL" id="KAF3966205.1"/>
    </source>
</evidence>
<protein>
    <recommendedName>
        <fullName evidence="3">J domain-containing protein</fullName>
    </recommendedName>
</protein>
<dbReference type="InterPro" id="IPR001623">
    <property type="entry name" value="DnaJ_domain"/>
</dbReference>
<comment type="similarity">
    <text evidence="1">Belongs to the HscB family.</text>
</comment>
<keyword evidence="2" id="KW-0143">Chaperone</keyword>
<proteinExistence type="inferred from homology"/>
<dbReference type="Pfam" id="PF07743">
    <property type="entry name" value="HSCB_C"/>
    <property type="match status" value="1"/>
</dbReference>
<dbReference type="SUPFAM" id="SSF46565">
    <property type="entry name" value="Chaperone J-domain"/>
    <property type="match status" value="1"/>
</dbReference>
<dbReference type="NCBIfam" id="TIGR00714">
    <property type="entry name" value="hscB"/>
    <property type="match status" value="1"/>
</dbReference>
<feature type="domain" description="J" evidence="3">
    <location>
        <begin position="106"/>
        <end position="178"/>
    </location>
</feature>
<name>A0A8J4VQN2_9ROSI</name>
<dbReference type="Gene3D" id="1.10.287.110">
    <property type="entry name" value="DnaJ domain"/>
    <property type="match status" value="1"/>
</dbReference>
<dbReference type="Proteomes" id="UP000737018">
    <property type="component" value="Unassembled WGS sequence"/>
</dbReference>
<dbReference type="GO" id="GO:0051259">
    <property type="term" value="P:protein complex oligomerization"/>
    <property type="evidence" value="ECO:0007669"/>
    <property type="project" value="InterPro"/>
</dbReference>
<organism evidence="4 5">
    <name type="scientific">Castanea mollissima</name>
    <name type="common">Chinese chestnut</name>
    <dbReference type="NCBI Taxonomy" id="60419"/>
    <lineage>
        <taxon>Eukaryota</taxon>
        <taxon>Viridiplantae</taxon>
        <taxon>Streptophyta</taxon>
        <taxon>Embryophyta</taxon>
        <taxon>Tracheophyta</taxon>
        <taxon>Spermatophyta</taxon>
        <taxon>Magnoliopsida</taxon>
        <taxon>eudicotyledons</taxon>
        <taxon>Gunneridae</taxon>
        <taxon>Pentapetalae</taxon>
        <taxon>rosids</taxon>
        <taxon>fabids</taxon>
        <taxon>Fagales</taxon>
        <taxon>Fagaceae</taxon>
        <taxon>Castanea</taxon>
    </lineage>
</organism>
<gene>
    <name evidence="4" type="ORF">CMV_009685</name>
</gene>
<reference evidence="4" key="1">
    <citation type="submission" date="2020-03" db="EMBL/GenBank/DDBJ databases">
        <title>Castanea mollissima Vanexum genome sequencing.</title>
        <authorList>
            <person name="Staton M."/>
        </authorList>
    </citation>
    <scope>NUCLEOTIDE SEQUENCE</scope>
    <source>
        <tissue evidence="4">Leaf</tissue>
    </source>
</reference>
<dbReference type="SUPFAM" id="SSF47144">
    <property type="entry name" value="HSC20 (HSCB), C-terminal oligomerisation domain"/>
    <property type="match status" value="1"/>
</dbReference>
<dbReference type="Gene3D" id="1.20.1280.20">
    <property type="entry name" value="HscB, C-terminal domain"/>
    <property type="match status" value="1"/>
</dbReference>
<dbReference type="GO" id="GO:0051087">
    <property type="term" value="F:protein-folding chaperone binding"/>
    <property type="evidence" value="ECO:0007669"/>
    <property type="project" value="InterPro"/>
</dbReference>
<evidence type="ECO:0000259" key="3">
    <source>
        <dbReference type="PROSITE" id="PS50076"/>
    </source>
</evidence>
<evidence type="ECO:0000256" key="2">
    <source>
        <dbReference type="ARBA" id="ARBA00023186"/>
    </source>
</evidence>
<dbReference type="InterPro" id="IPR004640">
    <property type="entry name" value="HscB"/>
</dbReference>
<dbReference type="InterPro" id="IPR036386">
    <property type="entry name" value="HscB_C_sf"/>
</dbReference>
<comment type="caution">
    <text evidence="4">The sequence shown here is derived from an EMBL/GenBank/DDBJ whole genome shotgun (WGS) entry which is preliminary data.</text>
</comment>
<evidence type="ECO:0000313" key="5">
    <source>
        <dbReference type="Proteomes" id="UP000737018"/>
    </source>
</evidence>
<dbReference type="GO" id="GO:0044571">
    <property type="term" value="P:[2Fe-2S] cluster assembly"/>
    <property type="evidence" value="ECO:0007669"/>
    <property type="project" value="InterPro"/>
</dbReference>